<evidence type="ECO:0000256" key="6">
    <source>
        <dbReference type="ARBA" id="ARBA00023002"/>
    </source>
</evidence>
<dbReference type="Gene3D" id="3.40.50.12780">
    <property type="entry name" value="N-terminal domain of ligase-like"/>
    <property type="match status" value="1"/>
</dbReference>
<gene>
    <name evidence="9" type="ORF">BK666_10600</name>
</gene>
<dbReference type="SUPFAM" id="SSF56801">
    <property type="entry name" value="Acetyl-CoA synthetase-like"/>
    <property type="match status" value="1"/>
</dbReference>
<keyword evidence="6" id="KW-0560">Oxidoreductase</keyword>
<accession>A0A423K8K0</accession>
<reference evidence="9 10" key="1">
    <citation type="submission" date="2016-10" db="EMBL/GenBank/DDBJ databases">
        <title>Comparative genome analysis of multiple Pseudomonas spp. focuses on biocontrol and plant growth promoting traits.</title>
        <authorList>
            <person name="Tao X.-Y."/>
            <person name="Taylor C.G."/>
        </authorList>
    </citation>
    <scope>NUCLEOTIDE SEQUENCE [LARGE SCALE GENOMIC DNA]</scope>
    <source>
        <strain evidence="9 10">37A10</strain>
    </source>
</reference>
<dbReference type="RefSeq" id="WP_123509621.1">
    <property type="nucleotide sequence ID" value="NZ_MOBQ01000012.1"/>
</dbReference>
<keyword evidence="7" id="KW-0455">Luminescence</keyword>
<dbReference type="InterPro" id="IPR042099">
    <property type="entry name" value="ANL_N_sf"/>
</dbReference>
<dbReference type="InterPro" id="IPR008670">
    <property type="entry name" value="CoA_reduct_LuxC"/>
</dbReference>
<evidence type="ECO:0000313" key="9">
    <source>
        <dbReference type="EMBL" id="RON48112.1"/>
    </source>
</evidence>
<dbReference type="Gene3D" id="3.40.605.10">
    <property type="entry name" value="Aldehyde Dehydrogenase, Chain A, domain 1"/>
    <property type="match status" value="1"/>
</dbReference>
<dbReference type="OrthoDB" id="580775at2"/>
<keyword evidence="5" id="KW-0521">NADP</keyword>
<sequence length="809" mass="89006">MFLINGQLHADLALDPTLESLHEVLPRLLEAPIDGDTVIAAATRFAEHLQTRELDIDLEDDQRLALIDFCQPDHLIHKLDRELGMQPRSLRRIDYQQPRLESWHPLGLVVHITPGNAPTLAFCAVLESLLAGNINWLRPSSTDQGLTARLLHALGQCDSSGRLADFIAVLPVETPHIARLCTRADAVAAWGGDTALKAIRQQLPGGCRWIDWGHRISFAYLCPDAAQPQALDALVDEICRLDQQACSSPQWVLVDSDDPAVLRDVGTCLAQAFERRHAQWPALTPTDQEASEITTRCAMAKLGQCFSGQTGEVWAGAGWRVIWEHHRTLAPSPLFRTLVLKPVPQRLIAETLLPWRTVLQSCALICPPAQTPILVRTLVNAGVTRIAPVRSIHDGYPGEPHDGVFALTRLSRRISVSLPAEVLSNHASLDALPAAPDIWGLAIMDKTAFQAQPIGRTAQLYFRSGGSSGTPALAGFSYRDFHRQMRSAADGLFAAGLDPSQDRVMNLFYSGNLYGGFSSFSWILQHMGAPHFPMGAPHDDDFSEIARMIVQQQVSVLIGMPSTLHRLFLNEQETLRAYGGIRKVFLGGEHPGLASRQLMESCGVSTIRSAIYGSVDAGPLGHACAATTDGIFHLMCDTQHLEIVHLEQDVPVQGCEVGRLLFTSRARHSQTVVRYEVGDTGRWVVGPCPCGLSSPRFELLERHGQWLRIGTEFISPSQLARYAGAPIQMVLDHASNGVERLVVHADAEADQVYNQLLFDTALKNAVDAAMLVLEVNTCTATQFKRNKHSGKTPLVIDQRQRQITEKEFQ</sequence>
<dbReference type="GO" id="GO:0008218">
    <property type="term" value="P:bioluminescence"/>
    <property type="evidence" value="ECO:0007669"/>
    <property type="project" value="UniProtKB-KW"/>
</dbReference>
<dbReference type="GO" id="GO:0003995">
    <property type="term" value="F:acyl-CoA dehydrogenase activity"/>
    <property type="evidence" value="ECO:0007669"/>
    <property type="project" value="InterPro"/>
</dbReference>
<evidence type="ECO:0000256" key="2">
    <source>
        <dbReference type="ARBA" id="ARBA00004908"/>
    </source>
</evidence>
<dbReference type="EMBL" id="MOBQ01000012">
    <property type="protein sequence ID" value="RON48112.1"/>
    <property type="molecule type" value="Genomic_DNA"/>
</dbReference>
<evidence type="ECO:0000256" key="1">
    <source>
        <dbReference type="ARBA" id="ARBA00003277"/>
    </source>
</evidence>
<dbReference type="EC" id="1.2.1.50" evidence="4"/>
<organism evidence="9 10">
    <name type="scientific">Pseudomonas frederiksbergensis</name>
    <dbReference type="NCBI Taxonomy" id="104087"/>
    <lineage>
        <taxon>Bacteria</taxon>
        <taxon>Pseudomonadati</taxon>
        <taxon>Pseudomonadota</taxon>
        <taxon>Gammaproteobacteria</taxon>
        <taxon>Pseudomonadales</taxon>
        <taxon>Pseudomonadaceae</taxon>
        <taxon>Pseudomonas</taxon>
    </lineage>
</organism>
<dbReference type="GO" id="GO:0050062">
    <property type="term" value="F:long-chain-fatty-acyl-CoA reductase activity"/>
    <property type="evidence" value="ECO:0007669"/>
    <property type="project" value="UniProtKB-EC"/>
</dbReference>
<evidence type="ECO:0000256" key="7">
    <source>
        <dbReference type="ARBA" id="ARBA00023223"/>
    </source>
</evidence>
<comment type="caution">
    <text evidence="9">The sequence shown here is derived from an EMBL/GenBank/DDBJ whole genome shotgun (WGS) entry which is preliminary data.</text>
</comment>
<dbReference type="PANTHER" id="PTHR43845">
    <property type="entry name" value="BLR5969 PROTEIN"/>
    <property type="match status" value="1"/>
</dbReference>
<proteinExistence type="inferred from homology"/>
<evidence type="ECO:0000256" key="4">
    <source>
        <dbReference type="ARBA" id="ARBA00013020"/>
    </source>
</evidence>
<dbReference type="InterPro" id="IPR016163">
    <property type="entry name" value="Ald_DH_C"/>
</dbReference>
<dbReference type="UniPathway" id="UPA00569"/>
<comment type="function">
    <text evidence="1">LuxC is the fatty acid reductase enzyme responsible for synthesis of the aldehyde substrate for the luminescent reaction catalyzed by luciferase.</text>
</comment>
<comment type="similarity">
    <text evidence="3">Belongs to the LuxC family.</text>
</comment>
<dbReference type="InterPro" id="IPR016161">
    <property type="entry name" value="Ald_DH/histidinol_DH"/>
</dbReference>
<dbReference type="InterPro" id="IPR016162">
    <property type="entry name" value="Ald_DH_N"/>
</dbReference>
<evidence type="ECO:0000313" key="10">
    <source>
        <dbReference type="Proteomes" id="UP000285349"/>
    </source>
</evidence>
<dbReference type="SUPFAM" id="SSF53720">
    <property type="entry name" value="ALDH-like"/>
    <property type="match status" value="1"/>
</dbReference>
<dbReference type="AlphaFoldDB" id="A0A423K8K0"/>
<evidence type="ECO:0000256" key="3">
    <source>
        <dbReference type="ARBA" id="ARBA00010915"/>
    </source>
</evidence>
<evidence type="ECO:0000256" key="8">
    <source>
        <dbReference type="ARBA" id="ARBA00049412"/>
    </source>
</evidence>
<dbReference type="Proteomes" id="UP000285349">
    <property type="component" value="Unassembled WGS sequence"/>
</dbReference>
<comment type="pathway">
    <text evidence="2">Lipid metabolism; fatty acid reduction for biolumincescence.</text>
</comment>
<dbReference type="Pfam" id="PF05893">
    <property type="entry name" value="LuxC"/>
    <property type="match status" value="1"/>
</dbReference>
<evidence type="ECO:0000256" key="5">
    <source>
        <dbReference type="ARBA" id="ARBA00022857"/>
    </source>
</evidence>
<dbReference type="Gene3D" id="3.40.309.10">
    <property type="entry name" value="Aldehyde Dehydrogenase, Chain A, domain 2"/>
    <property type="match status" value="1"/>
</dbReference>
<protein>
    <recommendedName>
        <fullName evidence="4">long-chain-fatty-acyl-CoA reductase</fullName>
        <ecNumber evidence="4">1.2.1.50</ecNumber>
    </recommendedName>
</protein>
<name>A0A423K8K0_9PSED</name>
<dbReference type="PANTHER" id="PTHR43845:SF1">
    <property type="entry name" value="BLR5969 PROTEIN"/>
    <property type="match status" value="1"/>
</dbReference>
<comment type="catalytic activity">
    <reaction evidence="8">
        <text>a long-chain fatty aldehyde + NADP(+) + CoA = a long-chain fatty acyl-CoA + NADPH + H(+)</text>
        <dbReference type="Rhea" id="RHEA:15437"/>
        <dbReference type="ChEBI" id="CHEBI:15378"/>
        <dbReference type="ChEBI" id="CHEBI:17176"/>
        <dbReference type="ChEBI" id="CHEBI:57287"/>
        <dbReference type="ChEBI" id="CHEBI:57783"/>
        <dbReference type="ChEBI" id="CHEBI:58349"/>
        <dbReference type="ChEBI" id="CHEBI:83139"/>
        <dbReference type="EC" id="1.2.1.50"/>
    </reaction>
</comment>